<protein>
    <submittedName>
        <fullName evidence="1">Uncharacterized protein</fullName>
    </submittedName>
</protein>
<proteinExistence type="predicted"/>
<evidence type="ECO:0000313" key="2">
    <source>
        <dbReference type="Proteomes" id="UP001305647"/>
    </source>
</evidence>
<keyword evidence="2" id="KW-1185">Reference proteome</keyword>
<comment type="caution">
    <text evidence="1">The sequence shown here is derived from an EMBL/GenBank/DDBJ whole genome shotgun (WGS) entry which is preliminary data.</text>
</comment>
<reference evidence="1" key="2">
    <citation type="submission" date="2023-05" db="EMBL/GenBank/DDBJ databases">
        <authorList>
            <consortium name="Lawrence Berkeley National Laboratory"/>
            <person name="Steindorff A."/>
            <person name="Hensen N."/>
            <person name="Bonometti L."/>
            <person name="Westerberg I."/>
            <person name="Brannstrom I.O."/>
            <person name="Guillou S."/>
            <person name="Cros-Aarteil S."/>
            <person name="Calhoun S."/>
            <person name="Haridas S."/>
            <person name="Kuo A."/>
            <person name="Mondo S."/>
            <person name="Pangilinan J."/>
            <person name="Riley R."/>
            <person name="Labutti K."/>
            <person name="Andreopoulos B."/>
            <person name="Lipzen A."/>
            <person name="Chen C."/>
            <person name="Yanf M."/>
            <person name="Daum C."/>
            <person name="Ng V."/>
            <person name="Clum A."/>
            <person name="Ohm R."/>
            <person name="Martin F."/>
            <person name="Silar P."/>
            <person name="Natvig D."/>
            <person name="Lalanne C."/>
            <person name="Gautier V."/>
            <person name="Ament-Velasquez S.L."/>
            <person name="Kruys A."/>
            <person name="Hutchinson M.I."/>
            <person name="Powell A.J."/>
            <person name="Barry K."/>
            <person name="Miller A.N."/>
            <person name="Grigoriev I.V."/>
            <person name="Debuchy R."/>
            <person name="Gladieux P."/>
            <person name="Thoren M.H."/>
            <person name="Johannesson H."/>
        </authorList>
    </citation>
    <scope>NUCLEOTIDE SEQUENCE</scope>
    <source>
        <strain evidence="1">CBS 757.83</strain>
    </source>
</reference>
<evidence type="ECO:0000313" key="1">
    <source>
        <dbReference type="EMBL" id="KAK4097115.1"/>
    </source>
</evidence>
<gene>
    <name evidence="1" type="ORF">N658DRAFT_312063</name>
</gene>
<dbReference type="EMBL" id="MU863684">
    <property type="protein sequence ID" value="KAK4097115.1"/>
    <property type="molecule type" value="Genomic_DNA"/>
</dbReference>
<name>A0AAN6PW16_9PEZI</name>
<dbReference type="Proteomes" id="UP001305647">
    <property type="component" value="Unassembled WGS sequence"/>
</dbReference>
<accession>A0AAN6PW16</accession>
<reference evidence="1" key="1">
    <citation type="journal article" date="2023" name="Mol. Phylogenet. Evol.">
        <title>Genome-scale phylogeny and comparative genomics of the fungal order Sordariales.</title>
        <authorList>
            <person name="Hensen N."/>
            <person name="Bonometti L."/>
            <person name="Westerberg I."/>
            <person name="Brannstrom I.O."/>
            <person name="Guillou S."/>
            <person name="Cros-Aarteil S."/>
            <person name="Calhoun S."/>
            <person name="Haridas S."/>
            <person name="Kuo A."/>
            <person name="Mondo S."/>
            <person name="Pangilinan J."/>
            <person name="Riley R."/>
            <person name="LaButti K."/>
            <person name="Andreopoulos B."/>
            <person name="Lipzen A."/>
            <person name="Chen C."/>
            <person name="Yan M."/>
            <person name="Daum C."/>
            <person name="Ng V."/>
            <person name="Clum A."/>
            <person name="Steindorff A."/>
            <person name="Ohm R.A."/>
            <person name="Martin F."/>
            <person name="Silar P."/>
            <person name="Natvig D.O."/>
            <person name="Lalanne C."/>
            <person name="Gautier V."/>
            <person name="Ament-Velasquez S.L."/>
            <person name="Kruys A."/>
            <person name="Hutchinson M.I."/>
            <person name="Powell A.J."/>
            <person name="Barry K."/>
            <person name="Miller A.N."/>
            <person name="Grigoriev I.V."/>
            <person name="Debuchy R."/>
            <person name="Gladieux P."/>
            <person name="Hiltunen Thoren M."/>
            <person name="Johannesson H."/>
        </authorList>
    </citation>
    <scope>NUCLEOTIDE SEQUENCE</scope>
    <source>
        <strain evidence="1">CBS 757.83</strain>
    </source>
</reference>
<organism evidence="1 2">
    <name type="scientific">Parathielavia hyrcaniae</name>
    <dbReference type="NCBI Taxonomy" id="113614"/>
    <lineage>
        <taxon>Eukaryota</taxon>
        <taxon>Fungi</taxon>
        <taxon>Dikarya</taxon>
        <taxon>Ascomycota</taxon>
        <taxon>Pezizomycotina</taxon>
        <taxon>Sordariomycetes</taxon>
        <taxon>Sordariomycetidae</taxon>
        <taxon>Sordariales</taxon>
        <taxon>Chaetomiaceae</taxon>
        <taxon>Parathielavia</taxon>
    </lineage>
</organism>
<dbReference type="AlphaFoldDB" id="A0AAN6PW16"/>
<sequence>MFPIDGSPSTPPYMRTCRKTRTDIQEREEVSRKPIIWVQCRFDPGIQCNAMLVHQRTKEMLQKGGTPKIWQHHRRQWNPLKSCCHPSIDLPSTPFRLLYQPSPHEGIGATPILPYRLQHGAKLRPPQDQRTPTTRQLSIHTSVCVLRLPSAKQHR</sequence>